<evidence type="ECO:0000259" key="6">
    <source>
        <dbReference type="Pfam" id="PF08242"/>
    </source>
</evidence>
<accession>A0A9P4IXP9</accession>
<sequence length="416" mass="47103">MASEDPSPALEQRKKVPRQQLSKGMEHMRAAVTLPNEPANTGIPCSPGTSTPSTTNEEEPAYGVPTHYQPLRHATSDSASNPHKRVDPFQFGSRLLEEGDDIFAYNAWDHVEVDSAYTEFIASQTAMQRAAPVSDFDKTRFNTAPEKWWDKFYGNNRDNFFKDRKWLGQEFPLLREVTEEGYGAVTVLEVGAGAGNTAFPIVGMNKNRDLRLHACDYSKKAVEVMRGSELYDESVMKADVWDAAGEGEGSTPPGLEKGSVDVIIMIFIFSALEPRQWRQALRNVWGLLKPGGSVLFRDYGRGDLAQVRFKKGRYLEENFYVRGDGTRVYFFDKEELEQIWSGNLPGNSMESQVDGVTQQMQAAKIEDGAESETPRFEVVNLGVDRRMLVNRQRRLKMYRCWMQGLFRKPLLEEKAD</sequence>
<evidence type="ECO:0000256" key="1">
    <source>
        <dbReference type="ARBA" id="ARBA00009725"/>
    </source>
</evidence>
<evidence type="ECO:0000256" key="2">
    <source>
        <dbReference type="ARBA" id="ARBA00022603"/>
    </source>
</evidence>
<evidence type="ECO:0000256" key="5">
    <source>
        <dbReference type="SAM" id="MobiDB-lite"/>
    </source>
</evidence>
<dbReference type="EMBL" id="ML996090">
    <property type="protein sequence ID" value="KAF2149762.1"/>
    <property type="molecule type" value="Genomic_DNA"/>
</dbReference>
<feature type="compositionally biased region" description="Low complexity" evidence="5">
    <location>
        <begin position="46"/>
        <end position="55"/>
    </location>
</feature>
<name>A0A9P4IXP9_9PEZI</name>
<dbReference type="AlphaFoldDB" id="A0A9P4IXP9"/>
<protein>
    <recommendedName>
        <fullName evidence="4">tRNA N(3)-methylcytidine methyltransferase</fullName>
        <ecNumber evidence="4">2.1.1.-</ecNumber>
    </recommendedName>
</protein>
<dbReference type="OrthoDB" id="417697at2759"/>
<dbReference type="SUPFAM" id="SSF53335">
    <property type="entry name" value="S-adenosyl-L-methionine-dependent methyltransferases"/>
    <property type="match status" value="1"/>
</dbReference>
<feature type="domain" description="Methyltransferase type 12" evidence="6">
    <location>
        <begin position="188"/>
        <end position="293"/>
    </location>
</feature>
<evidence type="ECO:0000256" key="4">
    <source>
        <dbReference type="PIRNR" id="PIRNR037755"/>
    </source>
</evidence>
<evidence type="ECO:0000313" key="7">
    <source>
        <dbReference type="EMBL" id="KAF2149762.1"/>
    </source>
</evidence>
<dbReference type="GO" id="GO:0052735">
    <property type="term" value="F:tRNA (cytidine-3-)-methyltransferase activity"/>
    <property type="evidence" value="ECO:0007669"/>
    <property type="project" value="TreeGrafter"/>
</dbReference>
<dbReference type="Pfam" id="PF08242">
    <property type="entry name" value="Methyltransf_12"/>
    <property type="match status" value="1"/>
</dbReference>
<dbReference type="InterPro" id="IPR026113">
    <property type="entry name" value="METTL2/6/8-like"/>
</dbReference>
<evidence type="ECO:0000256" key="3">
    <source>
        <dbReference type="ARBA" id="ARBA00022679"/>
    </source>
</evidence>
<keyword evidence="2 4" id="KW-0489">Methyltransferase</keyword>
<dbReference type="EC" id="2.1.1.-" evidence="4"/>
<dbReference type="PANTHER" id="PTHR22809:SF11">
    <property type="entry name" value="TRNA N(3)-METHYLCYTIDINE METHYLTRANSFERASE METTL2"/>
    <property type="match status" value="1"/>
</dbReference>
<dbReference type="InterPro" id="IPR013217">
    <property type="entry name" value="Methyltransf_12"/>
</dbReference>
<dbReference type="Proteomes" id="UP000799439">
    <property type="component" value="Unassembled WGS sequence"/>
</dbReference>
<organism evidence="7 8">
    <name type="scientific">Myriangium duriaei CBS 260.36</name>
    <dbReference type="NCBI Taxonomy" id="1168546"/>
    <lineage>
        <taxon>Eukaryota</taxon>
        <taxon>Fungi</taxon>
        <taxon>Dikarya</taxon>
        <taxon>Ascomycota</taxon>
        <taxon>Pezizomycotina</taxon>
        <taxon>Dothideomycetes</taxon>
        <taxon>Dothideomycetidae</taxon>
        <taxon>Myriangiales</taxon>
        <taxon>Myriangiaceae</taxon>
        <taxon>Myriangium</taxon>
    </lineage>
</organism>
<dbReference type="InterPro" id="IPR029063">
    <property type="entry name" value="SAM-dependent_MTases_sf"/>
</dbReference>
<comment type="caution">
    <text evidence="7">The sequence shown here is derived from an EMBL/GenBank/DDBJ whole genome shotgun (WGS) entry which is preliminary data.</text>
</comment>
<proteinExistence type="inferred from homology"/>
<dbReference type="Gene3D" id="3.40.50.150">
    <property type="entry name" value="Vaccinia Virus protein VP39"/>
    <property type="match status" value="1"/>
</dbReference>
<feature type="region of interest" description="Disordered" evidence="5">
    <location>
        <begin position="1"/>
        <end position="60"/>
    </location>
</feature>
<dbReference type="CDD" id="cd02440">
    <property type="entry name" value="AdoMet_MTases"/>
    <property type="match status" value="1"/>
</dbReference>
<evidence type="ECO:0000313" key="8">
    <source>
        <dbReference type="Proteomes" id="UP000799439"/>
    </source>
</evidence>
<reference evidence="7" key="1">
    <citation type="journal article" date="2020" name="Stud. Mycol.">
        <title>101 Dothideomycetes genomes: a test case for predicting lifestyles and emergence of pathogens.</title>
        <authorList>
            <person name="Haridas S."/>
            <person name="Albert R."/>
            <person name="Binder M."/>
            <person name="Bloem J."/>
            <person name="Labutti K."/>
            <person name="Salamov A."/>
            <person name="Andreopoulos B."/>
            <person name="Baker S."/>
            <person name="Barry K."/>
            <person name="Bills G."/>
            <person name="Bluhm B."/>
            <person name="Cannon C."/>
            <person name="Castanera R."/>
            <person name="Culley D."/>
            <person name="Daum C."/>
            <person name="Ezra D."/>
            <person name="Gonzalez J."/>
            <person name="Henrissat B."/>
            <person name="Kuo A."/>
            <person name="Liang C."/>
            <person name="Lipzen A."/>
            <person name="Lutzoni F."/>
            <person name="Magnuson J."/>
            <person name="Mondo S."/>
            <person name="Nolan M."/>
            <person name="Ohm R."/>
            <person name="Pangilinan J."/>
            <person name="Park H.-J."/>
            <person name="Ramirez L."/>
            <person name="Alfaro M."/>
            <person name="Sun H."/>
            <person name="Tritt A."/>
            <person name="Yoshinaga Y."/>
            <person name="Zwiers L.-H."/>
            <person name="Turgeon B."/>
            <person name="Goodwin S."/>
            <person name="Spatafora J."/>
            <person name="Crous P."/>
            <person name="Grigoriev I."/>
        </authorList>
    </citation>
    <scope>NUCLEOTIDE SEQUENCE</scope>
    <source>
        <strain evidence="7">CBS 260.36</strain>
    </source>
</reference>
<keyword evidence="8" id="KW-1185">Reference proteome</keyword>
<dbReference type="PIRSF" id="PIRSF037755">
    <property type="entry name" value="Mettl2_prd"/>
    <property type="match status" value="1"/>
</dbReference>
<keyword evidence="3 4" id="KW-0808">Transferase</keyword>
<comment type="similarity">
    <text evidence="1 4">Belongs to the methyltransferase superfamily. METL family.</text>
</comment>
<gene>
    <name evidence="7" type="ORF">K461DRAFT_230369</name>
</gene>
<comment type="function">
    <text evidence="4">S-adenosyl-L-methionine-dependent methyltransferase.</text>
</comment>
<dbReference type="PANTHER" id="PTHR22809">
    <property type="entry name" value="METHYLTRANSFERASE-RELATED"/>
    <property type="match status" value="1"/>
</dbReference>
<dbReference type="GO" id="GO:0032259">
    <property type="term" value="P:methylation"/>
    <property type="evidence" value="ECO:0007669"/>
    <property type="project" value="UniProtKB-KW"/>
</dbReference>